<dbReference type="Gene3D" id="3.40.190.10">
    <property type="entry name" value="Periplasmic binding protein-like II"/>
    <property type="match status" value="1"/>
</dbReference>
<feature type="non-terminal residue" evidence="1">
    <location>
        <position position="1"/>
    </location>
</feature>
<accession>A0A382M8V8</accession>
<protein>
    <recommendedName>
        <fullName evidence="2">Carbohydrate ABC transporter substrate-binding protein</fullName>
    </recommendedName>
</protein>
<dbReference type="SUPFAM" id="SSF53850">
    <property type="entry name" value="Periplasmic binding protein-like II"/>
    <property type="match status" value="1"/>
</dbReference>
<name>A0A382M8V8_9ZZZZ</name>
<reference evidence="1" key="1">
    <citation type="submission" date="2018-05" db="EMBL/GenBank/DDBJ databases">
        <authorList>
            <person name="Lanie J.A."/>
            <person name="Ng W.-L."/>
            <person name="Kazmierczak K.M."/>
            <person name="Andrzejewski T.M."/>
            <person name="Davidsen T.M."/>
            <person name="Wayne K.J."/>
            <person name="Tettelin H."/>
            <person name="Glass J.I."/>
            <person name="Rusch D."/>
            <person name="Podicherti R."/>
            <person name="Tsui H.-C.T."/>
            <person name="Winkler M.E."/>
        </authorList>
    </citation>
    <scope>NUCLEOTIDE SEQUENCE</scope>
</reference>
<gene>
    <name evidence="1" type="ORF">METZ01_LOCUS296676</name>
</gene>
<sequence>CVNFCAWAYDEGILDSDAATEIVNSLGVDTFSAKGVLAMSEVEPGVYAAIPSGAWPNATYYRMSIYNDNGLAKPTNYANILAGAKALHNPPDKYGAIVPTDVASGFMNQWMETFSIANGLHPVKSDGSINFDKNKTIEVLETYKALVEMSPEGIHHWKNGRDFYASDIVPLTFWASYLLDDIAGTRDNVPIMVNDDPKTLALAQDTDVIVGMAGPSNPDGGTWVEVHNFGVTVDANTDDAKAFIEYVMNEEYVTWLGMAPEGSFPIRPGPNAGSKIFIEEWGNLPIGVDRKVPINQIYSQEIIESLINGLSVGTRWGAAEGQLPVAAKLVNSGLMNRLMMEYINGDRTAEETVNMLNSEASKL</sequence>
<dbReference type="EMBL" id="UINC01091220">
    <property type="protein sequence ID" value="SVC43822.1"/>
    <property type="molecule type" value="Genomic_DNA"/>
</dbReference>
<evidence type="ECO:0000313" key="1">
    <source>
        <dbReference type="EMBL" id="SVC43822.1"/>
    </source>
</evidence>
<evidence type="ECO:0008006" key="2">
    <source>
        <dbReference type="Google" id="ProtNLM"/>
    </source>
</evidence>
<organism evidence="1">
    <name type="scientific">marine metagenome</name>
    <dbReference type="NCBI Taxonomy" id="408172"/>
    <lineage>
        <taxon>unclassified sequences</taxon>
        <taxon>metagenomes</taxon>
        <taxon>ecological metagenomes</taxon>
    </lineage>
</organism>
<dbReference type="AlphaFoldDB" id="A0A382M8V8"/>
<proteinExistence type="predicted"/>